<keyword evidence="2" id="KW-1185">Reference proteome</keyword>
<accession>A0A0N5BIM9</accession>
<evidence type="ECO:0000313" key="3">
    <source>
        <dbReference type="WBParaSite" id="SPAL_0000580900.1"/>
    </source>
</evidence>
<dbReference type="WBParaSite" id="SPAL_0000580900.1">
    <property type="protein sequence ID" value="SPAL_0000580900.1"/>
    <property type="gene ID" value="SPAL_0000580900"/>
</dbReference>
<feature type="region of interest" description="Disordered" evidence="1">
    <location>
        <begin position="311"/>
        <end position="358"/>
    </location>
</feature>
<dbReference type="Proteomes" id="UP000046392">
    <property type="component" value="Unplaced"/>
</dbReference>
<evidence type="ECO:0000256" key="1">
    <source>
        <dbReference type="SAM" id="MobiDB-lite"/>
    </source>
</evidence>
<name>A0A0N5BIM9_STREA</name>
<dbReference type="AlphaFoldDB" id="A0A0N5BIM9"/>
<feature type="compositionally biased region" description="Polar residues" evidence="1">
    <location>
        <begin position="327"/>
        <end position="345"/>
    </location>
</feature>
<dbReference type="STRING" id="174720.A0A0N5BIM9"/>
<reference evidence="3" key="1">
    <citation type="submission" date="2017-02" db="UniProtKB">
        <authorList>
            <consortium name="WormBaseParasite"/>
        </authorList>
    </citation>
    <scope>IDENTIFICATION</scope>
</reference>
<sequence length="775" mass="89572">YTGELDQTKPFSELSGVPLEQHVEKIPSGYYDKLIQKEETPVIDDEKESKEPKESLLEKGKHLKDDIFGMFQKKYQDYPVSEPYTGEIDSTSRKNDLDQEPLNSCVSKYDIGYYSTVSKFSDVPIKTKKEFNDRTYNVEISNDVYNSGLSNEHCNVDSILLTKNNQLISSLNFNDQENNLTNKEGNNYSENLEIDGMPMEPRLIDNKIYHKKEQLSVYLTTPIADSKTIDIRKQKNIDESKFIRNKTDKSPQSTYKEGYSSTRFNHSDNIMKITDSFSSFQNVHQSNKSEKNKEFINNDMISDLKFSNYYNSKEKSSSSPPKRHVEFTSTYTDSIPLTKSPTNETTEPHTSHLYKSKQQGISIDPKSLKIVSKDDSPILFSERSSYYDTSIPSTSVVKNQSDISYSYLLPTTVEYSNLHNNLHPSRSLSPSFEVYLRKYDAKMRNRELVNIKPLASSTPIRNIENGNVYKLPSTDNTSFKKFVETYDRGSSENKHRRHKGWTTITQTTTITYSKRLNSTINRNGQNQTTATENVVISNLNSPYDNKNYMSSLETGKAIHDHITGSPPRIFERDENRRDIMLQTDPSYKGPLNHPINYSRLYHRSRSESRPQCFVTKNKFNNNRNGRSIERYHESSSIVPENHQIKRRFEYEQAVRNSPIELSGDSDHKTRASTEPLYSMQRIQRYDLDFPSSIPPPSSLHYQNSGLVERDKSLNNLYLDLPPIEEIGKTSFEQRYSFTTDVPIDNDFKTETENNRTTNAPLRRARTNVKHYCNVI</sequence>
<protein>
    <submittedName>
        <fullName evidence="3">ZM domain-containing protein</fullName>
    </submittedName>
</protein>
<evidence type="ECO:0000313" key="2">
    <source>
        <dbReference type="Proteomes" id="UP000046392"/>
    </source>
</evidence>
<proteinExistence type="predicted"/>
<organism evidence="2 3">
    <name type="scientific">Strongyloides papillosus</name>
    <name type="common">Intestinal threadworm</name>
    <dbReference type="NCBI Taxonomy" id="174720"/>
    <lineage>
        <taxon>Eukaryota</taxon>
        <taxon>Metazoa</taxon>
        <taxon>Ecdysozoa</taxon>
        <taxon>Nematoda</taxon>
        <taxon>Chromadorea</taxon>
        <taxon>Rhabditida</taxon>
        <taxon>Tylenchina</taxon>
        <taxon>Panagrolaimomorpha</taxon>
        <taxon>Strongyloidoidea</taxon>
        <taxon>Strongyloididae</taxon>
        <taxon>Strongyloides</taxon>
    </lineage>
</organism>